<dbReference type="EMBL" id="CP036290">
    <property type="protein sequence ID" value="QDU83704.1"/>
    <property type="molecule type" value="Genomic_DNA"/>
</dbReference>
<feature type="region of interest" description="Disordered" evidence="1">
    <location>
        <begin position="46"/>
        <end position="73"/>
    </location>
</feature>
<reference evidence="2 3" key="1">
    <citation type="submission" date="2019-02" db="EMBL/GenBank/DDBJ databases">
        <title>Deep-cultivation of Planctomycetes and their phenomic and genomic characterization uncovers novel biology.</title>
        <authorList>
            <person name="Wiegand S."/>
            <person name="Jogler M."/>
            <person name="Boedeker C."/>
            <person name="Pinto D."/>
            <person name="Vollmers J."/>
            <person name="Rivas-Marin E."/>
            <person name="Kohn T."/>
            <person name="Peeters S.H."/>
            <person name="Heuer A."/>
            <person name="Rast P."/>
            <person name="Oberbeckmann S."/>
            <person name="Bunk B."/>
            <person name="Jeske O."/>
            <person name="Meyerdierks A."/>
            <person name="Storesund J.E."/>
            <person name="Kallscheuer N."/>
            <person name="Luecker S."/>
            <person name="Lage O.M."/>
            <person name="Pohl T."/>
            <person name="Merkel B.J."/>
            <person name="Hornburger P."/>
            <person name="Mueller R.-W."/>
            <person name="Bruemmer F."/>
            <person name="Labrenz M."/>
            <person name="Spormann A.M."/>
            <person name="Op den Camp H."/>
            <person name="Overmann J."/>
            <person name="Amann R."/>
            <person name="Jetten M.S.M."/>
            <person name="Mascher T."/>
            <person name="Medema M.H."/>
            <person name="Devos D.P."/>
            <person name="Kaster A.-K."/>
            <person name="Ovreas L."/>
            <person name="Rohde M."/>
            <person name="Galperin M.Y."/>
            <person name="Jogler C."/>
        </authorList>
    </citation>
    <scope>NUCLEOTIDE SEQUENCE [LARGE SCALE GENOMIC DNA]</scope>
    <source>
        <strain evidence="2 3">Pla163</strain>
    </source>
</reference>
<accession>A0A518CWV6</accession>
<evidence type="ECO:0000313" key="2">
    <source>
        <dbReference type="EMBL" id="QDU83704.1"/>
    </source>
</evidence>
<dbReference type="Proteomes" id="UP000319342">
    <property type="component" value="Chromosome"/>
</dbReference>
<gene>
    <name evidence="2" type="ORF">Pla163_08050</name>
</gene>
<feature type="region of interest" description="Disordered" evidence="1">
    <location>
        <begin position="336"/>
        <end position="402"/>
    </location>
</feature>
<feature type="compositionally biased region" description="Basic and acidic residues" evidence="1">
    <location>
        <begin position="344"/>
        <end position="353"/>
    </location>
</feature>
<feature type="region of interest" description="Disordered" evidence="1">
    <location>
        <begin position="1"/>
        <end position="23"/>
    </location>
</feature>
<name>A0A518CWV6_9BACT</name>
<proteinExistence type="predicted"/>
<feature type="compositionally biased region" description="Gly residues" evidence="1">
    <location>
        <begin position="49"/>
        <end position="63"/>
    </location>
</feature>
<evidence type="ECO:0000313" key="3">
    <source>
        <dbReference type="Proteomes" id="UP000319342"/>
    </source>
</evidence>
<evidence type="ECO:0000256" key="1">
    <source>
        <dbReference type="SAM" id="MobiDB-lite"/>
    </source>
</evidence>
<dbReference type="AlphaFoldDB" id="A0A518CWV6"/>
<organism evidence="2 3">
    <name type="scientific">Rohdeia mirabilis</name>
    <dbReference type="NCBI Taxonomy" id="2528008"/>
    <lineage>
        <taxon>Bacteria</taxon>
        <taxon>Pseudomonadati</taxon>
        <taxon>Planctomycetota</taxon>
        <taxon>Planctomycetia</taxon>
        <taxon>Planctomycetia incertae sedis</taxon>
        <taxon>Rohdeia</taxon>
    </lineage>
</organism>
<keyword evidence="3" id="KW-1185">Reference proteome</keyword>
<protein>
    <submittedName>
        <fullName evidence="2">Uncharacterized protein</fullName>
    </submittedName>
</protein>
<sequence length="402" mass="42174">MSGPDEQRAADSAPATVPLPEPDWSLGARAVLDRMRALRRSGAFRDVGEGAGGEATGGGGTGGERSCTASDVASSARRVSGGRRIATVARALDAVERRELLRCLVEAAAALLCARWGGDAPIGRVPAWIEQPWIERVLARSSGGQGWRTRARTCLWMCLARGADDEGLELLAALVDRRRRAWPAASGVLAAARLVHGGPVVAHLHATALELEGRLDAARRAYLAELDRPGGRRRLPRAFEGLARVHRRAGRPRAALAAAATDWHPVSLAAAAWDARILRRDGEAQRWTALVESALRDACGQRSARIAAALCAGEVCASEGRGAEVRGAVVRGEVAVGPRPLGTGRDERPRESDASSGDAIHGGAPIDAGPTFGTRDRARDVDSTADTRATGDGPVEGVDDGE</sequence>